<evidence type="ECO:0000313" key="6">
    <source>
        <dbReference type="Proteomes" id="UP001221519"/>
    </source>
</evidence>
<evidence type="ECO:0000313" key="3">
    <source>
        <dbReference type="EMBL" id="WDH81864.1"/>
    </source>
</evidence>
<feature type="region of interest" description="Disordered" evidence="1">
    <location>
        <begin position="103"/>
        <end position="173"/>
    </location>
</feature>
<feature type="signal peptide" evidence="2">
    <location>
        <begin position="1"/>
        <end position="27"/>
    </location>
</feature>
<dbReference type="Proteomes" id="UP001221519">
    <property type="component" value="Chromosome"/>
</dbReference>
<protein>
    <submittedName>
        <fullName evidence="3">YhcN/YlaJ family sporulation lipoprotein</fullName>
    </submittedName>
</protein>
<dbReference type="PROSITE" id="PS51257">
    <property type="entry name" value="PROKAR_LIPOPROTEIN"/>
    <property type="match status" value="1"/>
</dbReference>
<keyword evidence="6" id="KW-1185">Reference proteome</keyword>
<evidence type="ECO:0000313" key="4">
    <source>
        <dbReference type="EMBL" id="WDI01593.1"/>
    </source>
</evidence>
<dbReference type="InterPro" id="IPR019076">
    <property type="entry name" value="Spore_lipoprot_YhcN/YlaJ-like"/>
</dbReference>
<name>A0AAX3MYB2_9BACL</name>
<dbReference type="RefSeq" id="WP_052512255.1">
    <property type="nucleotide sequence ID" value="NZ_CP118101.1"/>
</dbReference>
<feature type="chain" id="PRO_5043578858" evidence="2">
    <location>
        <begin position="28"/>
        <end position="270"/>
    </location>
</feature>
<dbReference type="EMBL" id="CP118101">
    <property type="protein sequence ID" value="WDH81864.1"/>
    <property type="molecule type" value="Genomic_DNA"/>
</dbReference>
<evidence type="ECO:0000256" key="1">
    <source>
        <dbReference type="SAM" id="MobiDB-lite"/>
    </source>
</evidence>
<dbReference type="AlphaFoldDB" id="A0AAX3MYB2"/>
<evidence type="ECO:0000256" key="2">
    <source>
        <dbReference type="SAM" id="SignalP"/>
    </source>
</evidence>
<keyword evidence="2" id="KW-0732">Signal</keyword>
<proteinExistence type="predicted"/>
<dbReference type="Proteomes" id="UP001220962">
    <property type="component" value="Chromosome"/>
</dbReference>
<accession>A0AAX3MYB2</accession>
<organism evidence="3 5">
    <name type="scientific">Paenibacillus urinalis</name>
    <dbReference type="NCBI Taxonomy" id="521520"/>
    <lineage>
        <taxon>Bacteria</taxon>
        <taxon>Bacillati</taxon>
        <taxon>Bacillota</taxon>
        <taxon>Bacilli</taxon>
        <taxon>Bacillales</taxon>
        <taxon>Paenibacillaceae</taxon>
        <taxon>Paenibacillus</taxon>
    </lineage>
</organism>
<evidence type="ECO:0000313" key="5">
    <source>
        <dbReference type="Proteomes" id="UP001220962"/>
    </source>
</evidence>
<dbReference type="EMBL" id="CP118108">
    <property type="protein sequence ID" value="WDI01593.1"/>
    <property type="molecule type" value="Genomic_DNA"/>
</dbReference>
<keyword evidence="3" id="KW-0449">Lipoprotein</keyword>
<reference evidence="3 6" key="1">
    <citation type="submission" date="2023-02" db="EMBL/GenBank/DDBJ databases">
        <title>Pathogen: clinical or host-associated sample.</title>
        <authorList>
            <person name="Hergert J."/>
            <person name="Casey R."/>
            <person name="Wagner J."/>
            <person name="Young E.L."/>
            <person name="Oakeson K.F."/>
        </authorList>
    </citation>
    <scope>NUCLEOTIDE SEQUENCE</scope>
    <source>
        <strain evidence="4 6">2022CK-00829</strain>
        <strain evidence="3">2022CK-00830</strain>
    </source>
</reference>
<sequence length="270" mass="29417">MPGMNKTKAITLSLSTALLVMSGLTGCGTNTDNHDLNTNNVRNNKTDNNRYGLNANSVHRTNNLRNSDDLSKTVSDMDGVGNAYVLLTDHNAYVAVSLKDGVQPQSTRHHNNRNMKSKDLGSMGVKTGTRAPYTTSGIAPGLTNDYSQSNMLGDSANGPRGAGGLFNPNNVRMNDTKGPTTYTKMNDHDQAEEEVSDQMKKKITAKIKEMAPEVKNVYISANADFVGRAQGYVNDVTEGRPISGFIDEFQTMMDRLFPTNGTMIDNNNNR</sequence>
<gene>
    <name evidence="3" type="ORF">PUW23_20570</name>
    <name evidence="4" type="ORF">PUW25_20460</name>
</gene>
<dbReference type="Pfam" id="PF09580">
    <property type="entry name" value="Spore_YhcN_YlaJ"/>
    <property type="match status" value="2"/>
</dbReference>